<name>A0A1I3XRE0_HALDA</name>
<evidence type="ECO:0000313" key="1">
    <source>
        <dbReference type="EMBL" id="SFK22075.1"/>
    </source>
</evidence>
<keyword evidence="2" id="KW-1185">Reference proteome</keyword>
<dbReference type="Pfam" id="PF18950">
    <property type="entry name" value="DUF5694"/>
    <property type="match status" value="1"/>
</dbReference>
<accession>A0A1I3XRE0</accession>
<proteinExistence type="predicted"/>
<gene>
    <name evidence="1" type="ORF">SAMN04487936_10994</name>
</gene>
<dbReference type="OrthoDB" id="2080342at2"/>
<sequence length="233" mass="27822">MNKPEIMLLGTFHMSMDPAKVNDQQEEIHQVVQSLKKYRPTKIAVEKSFLIEEELDRKYREYQQGQLIPAYDEVEQFAFRLAHEMELPGVHPVDEIVDMSNPSLNQVFEWAKEHQPKLFKEILNVQMRLKEKEQDHSIRDILHYVNDPEYIKEMQRIYMKLTRVGDRQHQIGVQWIKQWHHRDLAIAANISRITNQQDRVLVMIGGDHLHLLRQFLEDSGDYHLPYVQPYLTK</sequence>
<dbReference type="AlphaFoldDB" id="A0A1I3XRE0"/>
<dbReference type="Proteomes" id="UP000183557">
    <property type="component" value="Unassembled WGS sequence"/>
</dbReference>
<organism evidence="1 2">
    <name type="scientific">Halobacillus dabanensis</name>
    <dbReference type="NCBI Taxonomy" id="240302"/>
    <lineage>
        <taxon>Bacteria</taxon>
        <taxon>Bacillati</taxon>
        <taxon>Bacillota</taxon>
        <taxon>Bacilli</taxon>
        <taxon>Bacillales</taxon>
        <taxon>Bacillaceae</taxon>
        <taxon>Halobacillus</taxon>
    </lineage>
</organism>
<evidence type="ECO:0008006" key="3">
    <source>
        <dbReference type="Google" id="ProtNLM"/>
    </source>
</evidence>
<dbReference type="EMBL" id="FOSB01000009">
    <property type="protein sequence ID" value="SFK22075.1"/>
    <property type="molecule type" value="Genomic_DNA"/>
</dbReference>
<reference evidence="2" key="1">
    <citation type="submission" date="2016-10" db="EMBL/GenBank/DDBJ databases">
        <authorList>
            <person name="Varghese N."/>
            <person name="Submissions S."/>
        </authorList>
    </citation>
    <scope>NUCLEOTIDE SEQUENCE [LARGE SCALE GENOMIC DNA]</scope>
    <source>
        <strain evidence="2">CGMCC 1.3704</strain>
    </source>
</reference>
<dbReference type="InterPro" id="IPR043749">
    <property type="entry name" value="DUF5694"/>
</dbReference>
<protein>
    <recommendedName>
        <fullName evidence="3">TraB family protein</fullName>
    </recommendedName>
</protein>
<evidence type="ECO:0000313" key="2">
    <source>
        <dbReference type="Proteomes" id="UP000183557"/>
    </source>
</evidence>
<dbReference type="RefSeq" id="WP_075037399.1">
    <property type="nucleotide sequence ID" value="NZ_FOSB01000009.1"/>
</dbReference>